<dbReference type="GO" id="GO:0003677">
    <property type="term" value="F:DNA binding"/>
    <property type="evidence" value="ECO:0007669"/>
    <property type="project" value="InterPro"/>
</dbReference>
<dbReference type="SUPFAM" id="SSF88659">
    <property type="entry name" value="Sigma3 and sigma4 domains of RNA polymerase sigma factors"/>
    <property type="match status" value="1"/>
</dbReference>
<dbReference type="GO" id="GO:0016987">
    <property type="term" value="F:sigma factor activity"/>
    <property type="evidence" value="ECO:0007669"/>
    <property type="project" value="InterPro"/>
</dbReference>
<gene>
    <name evidence="3" type="ORF">SAMN02194393_01746</name>
</gene>
<dbReference type="Proteomes" id="UP000190285">
    <property type="component" value="Unassembled WGS sequence"/>
</dbReference>
<sequence>MRNNSSYSKTEWILYNHFKRIRKIERLKRIIDHTERRILQIKSDIKECRYVLRDNLKGINYDTLKVNGGIQEKSPIESMLIREAVKLEQELEEAQKKKYRLRRRIRDKENKALDIKLVLEKLDDEQQQIVKMKYNEGLSLNNISSVLLCDKSTVKRKKDKIINFISQELDR</sequence>
<evidence type="ECO:0000313" key="4">
    <source>
        <dbReference type="Proteomes" id="UP000190285"/>
    </source>
</evidence>
<dbReference type="InterPro" id="IPR013324">
    <property type="entry name" value="RNA_pol_sigma_r3/r4-like"/>
</dbReference>
<feature type="domain" description="RNA polymerase sigma factor 70 region 4 type 2" evidence="2">
    <location>
        <begin position="115"/>
        <end position="156"/>
    </location>
</feature>
<dbReference type="Gene3D" id="1.10.10.10">
    <property type="entry name" value="Winged helix-like DNA-binding domain superfamily/Winged helix DNA-binding domain"/>
    <property type="match status" value="1"/>
</dbReference>
<protein>
    <submittedName>
        <fullName evidence="3">Sigma-70, region 4</fullName>
    </submittedName>
</protein>
<feature type="coiled-coil region" evidence="1">
    <location>
        <begin position="77"/>
        <end position="125"/>
    </location>
</feature>
<accession>A0A1T5KEW4</accession>
<dbReference type="OrthoDB" id="9785884at2"/>
<dbReference type="GO" id="GO:0006352">
    <property type="term" value="P:DNA-templated transcription initiation"/>
    <property type="evidence" value="ECO:0007669"/>
    <property type="project" value="InterPro"/>
</dbReference>
<dbReference type="InterPro" id="IPR013249">
    <property type="entry name" value="RNA_pol_sigma70_r4_t2"/>
</dbReference>
<name>A0A1T5KEW4_9FIRM</name>
<evidence type="ECO:0000256" key="1">
    <source>
        <dbReference type="SAM" id="Coils"/>
    </source>
</evidence>
<proteinExistence type="predicted"/>
<keyword evidence="4" id="KW-1185">Reference proteome</keyword>
<reference evidence="3 4" key="1">
    <citation type="submission" date="2017-02" db="EMBL/GenBank/DDBJ databases">
        <authorList>
            <person name="Peterson S.W."/>
        </authorList>
    </citation>
    <scope>NUCLEOTIDE SEQUENCE [LARGE SCALE GENOMIC DNA]</scope>
    <source>
        <strain evidence="3 4">M1</strain>
    </source>
</reference>
<evidence type="ECO:0000313" key="3">
    <source>
        <dbReference type="EMBL" id="SKC62282.1"/>
    </source>
</evidence>
<dbReference type="RefSeq" id="WP_079490924.1">
    <property type="nucleotide sequence ID" value="NZ_FUZT01000004.1"/>
</dbReference>
<dbReference type="InterPro" id="IPR036388">
    <property type="entry name" value="WH-like_DNA-bd_sf"/>
</dbReference>
<organism evidence="3 4">
    <name type="scientific">Maledivibacter halophilus</name>
    <dbReference type="NCBI Taxonomy" id="36842"/>
    <lineage>
        <taxon>Bacteria</taxon>
        <taxon>Bacillati</taxon>
        <taxon>Bacillota</taxon>
        <taxon>Clostridia</taxon>
        <taxon>Peptostreptococcales</taxon>
        <taxon>Caminicellaceae</taxon>
        <taxon>Maledivibacter</taxon>
    </lineage>
</organism>
<keyword evidence="1" id="KW-0175">Coiled coil</keyword>
<dbReference type="Pfam" id="PF08281">
    <property type="entry name" value="Sigma70_r4_2"/>
    <property type="match status" value="1"/>
</dbReference>
<evidence type="ECO:0000259" key="2">
    <source>
        <dbReference type="Pfam" id="PF08281"/>
    </source>
</evidence>
<dbReference type="AlphaFoldDB" id="A0A1T5KEW4"/>
<dbReference type="EMBL" id="FUZT01000004">
    <property type="protein sequence ID" value="SKC62282.1"/>
    <property type="molecule type" value="Genomic_DNA"/>
</dbReference>
<dbReference type="STRING" id="36842.SAMN02194393_01746"/>